<dbReference type="AlphaFoldDB" id="A0A8S3JD24"/>
<dbReference type="PANTHER" id="PTHR11932">
    <property type="entry name" value="CULLIN"/>
    <property type="match status" value="1"/>
</dbReference>
<evidence type="ECO:0000313" key="2">
    <source>
        <dbReference type="EMBL" id="CAF5217557.1"/>
    </source>
</evidence>
<dbReference type="InterPro" id="IPR045093">
    <property type="entry name" value="Cullin"/>
</dbReference>
<proteinExistence type="predicted"/>
<protein>
    <recommendedName>
        <fullName evidence="1">Cullin neddylation domain-containing protein</fullName>
    </recommendedName>
</protein>
<feature type="non-terminal residue" evidence="2">
    <location>
        <position position="1"/>
    </location>
</feature>
<dbReference type="Proteomes" id="UP000676336">
    <property type="component" value="Unassembled WGS sequence"/>
</dbReference>
<dbReference type="EMBL" id="CAJOBI010345611">
    <property type="protein sequence ID" value="CAF5217557.1"/>
    <property type="molecule type" value="Genomic_DNA"/>
</dbReference>
<dbReference type="InterPro" id="IPR036388">
    <property type="entry name" value="WH-like_DNA-bd_sf"/>
</dbReference>
<dbReference type="FunFam" id="1.10.10.10:FF:000050">
    <property type="entry name" value="Cullin 4B"/>
    <property type="match status" value="1"/>
</dbReference>
<dbReference type="SMART" id="SM00884">
    <property type="entry name" value="Cullin_Nedd8"/>
    <property type="match status" value="1"/>
</dbReference>
<dbReference type="Gene3D" id="1.10.10.10">
    <property type="entry name" value="Winged helix-like DNA-binding domain superfamily/Winged helix DNA-binding domain"/>
    <property type="match status" value="1"/>
</dbReference>
<evidence type="ECO:0000313" key="3">
    <source>
        <dbReference type="Proteomes" id="UP000676336"/>
    </source>
</evidence>
<comment type="caution">
    <text evidence="2">The sequence shown here is derived from an EMBL/GenBank/DDBJ whole genome shotgun (WGS) entry which is preliminary data.</text>
</comment>
<name>A0A8S3JD24_9BILA</name>
<dbReference type="InterPro" id="IPR019559">
    <property type="entry name" value="Cullin_neddylation_domain"/>
</dbReference>
<feature type="domain" description="Cullin neddylation" evidence="1">
    <location>
        <begin position="11"/>
        <end position="73"/>
    </location>
</feature>
<dbReference type="SUPFAM" id="SSF46785">
    <property type="entry name" value="Winged helix' DNA-binding domain"/>
    <property type="match status" value="1"/>
</dbReference>
<reference evidence="2" key="1">
    <citation type="submission" date="2021-02" db="EMBL/GenBank/DDBJ databases">
        <authorList>
            <person name="Nowell W R."/>
        </authorList>
    </citation>
    <scope>NUCLEOTIDE SEQUENCE</scope>
</reference>
<evidence type="ECO:0000259" key="1">
    <source>
        <dbReference type="SMART" id="SM00884"/>
    </source>
</evidence>
<dbReference type="InterPro" id="IPR036390">
    <property type="entry name" value="WH_DNA-bd_sf"/>
</dbReference>
<dbReference type="Pfam" id="PF10557">
    <property type="entry name" value="Cullin_Nedd8"/>
    <property type="match status" value="1"/>
</dbReference>
<gene>
    <name evidence="2" type="ORF">SMN809_LOCUS80545</name>
</gene>
<accession>A0A8S3JD24</accession>
<organism evidence="2 3">
    <name type="scientific">Rotaria magnacalcarata</name>
    <dbReference type="NCBI Taxonomy" id="392030"/>
    <lineage>
        <taxon>Eukaryota</taxon>
        <taxon>Metazoa</taxon>
        <taxon>Spiralia</taxon>
        <taxon>Gnathifera</taxon>
        <taxon>Rotifera</taxon>
        <taxon>Eurotatoria</taxon>
        <taxon>Bdelloidea</taxon>
        <taxon>Philodinida</taxon>
        <taxon>Philodinidae</taxon>
        <taxon>Rotaria</taxon>
    </lineage>
</organism>
<sequence>PEENSSTTERVVQDRHYQIDAAIVRIMKTRKTLSHAQLMAEVFSQLKFPLSTSVVKIRIESLIEPSRLKTNNMVRLLRYGTIFGPLKDRWRYLYKRDLYKRRLEAGPEPERFRSALINW</sequence>